<reference evidence="2" key="1">
    <citation type="submission" date="2013-09" db="EMBL/GenBank/DDBJ databases">
        <title>Corchorus olitorius genome sequencing.</title>
        <authorList>
            <person name="Alam M."/>
            <person name="Haque M.S."/>
            <person name="Islam M.S."/>
            <person name="Emdad E.M."/>
            <person name="Islam M.M."/>
            <person name="Ahmed B."/>
            <person name="Halim A."/>
            <person name="Hossen Q.M.M."/>
            <person name="Hossain M.Z."/>
            <person name="Ahmed R."/>
            <person name="Khan M.M."/>
            <person name="Islam R."/>
            <person name="Rashid M.M."/>
            <person name="Khan S.A."/>
            <person name="Rahman M.S."/>
            <person name="Alam M."/>
            <person name="Yahiya A.S."/>
            <person name="Khan M.S."/>
            <person name="Azam M.S."/>
            <person name="Haque T."/>
            <person name="Lashkar M.Z.H."/>
            <person name="Akhand A.I."/>
            <person name="Morshed G."/>
            <person name="Roy S."/>
            <person name="Uddin K.S."/>
            <person name="Rabeya T."/>
            <person name="Hossain A.S."/>
            <person name="Chowdhury A."/>
            <person name="Snigdha A.R."/>
            <person name="Mortoza M.S."/>
            <person name="Matin S.A."/>
            <person name="Hoque S.M.E."/>
            <person name="Islam M.K."/>
            <person name="Roy D.K."/>
            <person name="Haider R."/>
            <person name="Moosa M.M."/>
            <person name="Elias S.M."/>
            <person name="Hasan A.M."/>
            <person name="Jahan S."/>
            <person name="Shafiuddin M."/>
            <person name="Mahmood N."/>
            <person name="Shommy N.S."/>
        </authorList>
    </citation>
    <scope>NUCLEOTIDE SEQUENCE [LARGE SCALE GENOMIC DNA]</scope>
    <source>
        <strain evidence="2">cv. O-4</strain>
    </source>
</reference>
<dbReference type="PANTHER" id="PTHR13318">
    <property type="entry name" value="PARTNER OF PAIRED, ISOFORM B-RELATED"/>
    <property type="match status" value="1"/>
</dbReference>
<dbReference type="InterPro" id="IPR032675">
    <property type="entry name" value="LRR_dom_sf"/>
</dbReference>
<dbReference type="InterPro" id="IPR006553">
    <property type="entry name" value="Leu-rich_rpt_Cys-con_subtyp"/>
</dbReference>
<dbReference type="AlphaFoldDB" id="A0A1R3IXC4"/>
<dbReference type="GO" id="GO:0031146">
    <property type="term" value="P:SCF-dependent proteasomal ubiquitin-dependent protein catabolic process"/>
    <property type="evidence" value="ECO:0007669"/>
    <property type="project" value="TreeGrafter"/>
</dbReference>
<dbReference type="STRING" id="93759.A0A1R3IXC4"/>
<evidence type="ECO:0000313" key="1">
    <source>
        <dbReference type="EMBL" id="OMO87180.1"/>
    </source>
</evidence>
<dbReference type="SUPFAM" id="SSF52047">
    <property type="entry name" value="RNI-like"/>
    <property type="match status" value="1"/>
</dbReference>
<dbReference type="EMBL" id="AWUE01017381">
    <property type="protein sequence ID" value="OMO87180.1"/>
    <property type="molecule type" value="Genomic_DNA"/>
</dbReference>
<dbReference type="SMART" id="SM00367">
    <property type="entry name" value="LRR_CC"/>
    <property type="match status" value="6"/>
</dbReference>
<name>A0A1R3IXC4_9ROSI</name>
<keyword evidence="2" id="KW-1185">Reference proteome</keyword>
<dbReference type="InterPro" id="IPR036047">
    <property type="entry name" value="F-box-like_dom_sf"/>
</dbReference>
<dbReference type="Gene3D" id="3.80.10.10">
    <property type="entry name" value="Ribonuclease Inhibitor"/>
    <property type="match status" value="2"/>
</dbReference>
<organism evidence="1 2">
    <name type="scientific">Corchorus olitorius</name>
    <dbReference type="NCBI Taxonomy" id="93759"/>
    <lineage>
        <taxon>Eukaryota</taxon>
        <taxon>Viridiplantae</taxon>
        <taxon>Streptophyta</taxon>
        <taxon>Embryophyta</taxon>
        <taxon>Tracheophyta</taxon>
        <taxon>Spermatophyta</taxon>
        <taxon>Magnoliopsida</taxon>
        <taxon>eudicotyledons</taxon>
        <taxon>Gunneridae</taxon>
        <taxon>Pentapetalae</taxon>
        <taxon>rosids</taxon>
        <taxon>malvids</taxon>
        <taxon>Malvales</taxon>
        <taxon>Malvaceae</taxon>
        <taxon>Grewioideae</taxon>
        <taxon>Apeibeae</taxon>
        <taxon>Corchorus</taxon>
    </lineage>
</organism>
<accession>A0A1R3IXC4</accession>
<sequence length="564" mass="63334">MSTKLLKPIDGVEKLSTDCWQLIFNYLNNDDLEAVSLVCKDFLAISNFVKKSLKVNRPEVDILSQHLKRFTQLKRIDFSEFRGDFEEAIRQVARSGLCLETLDTCPKTGFKNEGLIELGSNPNMKNLKVLNCYETVLQDNDLVVIANFFPLLEELNMRRDYELIEAKGPTDHGIETLASKLTLLKRFYIQGKHDLSDEAVVALSLNCVFLKDVTIHGSGSGITENGIGLLLRNRPNLELLSIGSIYKKQSSTITIENSISHAKCLTSLSFMHMDISDNLFLEISKAKLRLKNLELILCWNFTASGLLVVFSNYLTELCLLNNSYVEDMELVLNGDVGNLTHILISPCQLTKSTMFLLPTKCPSLVEIKIESFLPLHYGELIAIDDEVDDLNLCLDHCDNIRNLYLPCFVFSEQLLQLFVIRFSNLKVLNLSYCCQVTSPCLEAILKSCKLITELILEGYAQSMMIEANSELPDLNLEVLDLWGSSIVDEGLVVVGKKCPKLLHLDLRHCENVTIEGIRQTVQNIKTLTRLGMLDSENVIIVNSWNGCYPQASSPLSGDSLFAEG</sequence>
<dbReference type="CDD" id="cd09917">
    <property type="entry name" value="F-box_SF"/>
    <property type="match status" value="1"/>
</dbReference>
<protein>
    <submittedName>
        <fullName evidence="1">Leucine-rich repeat, cysteine-containing subtype</fullName>
    </submittedName>
</protein>
<gene>
    <name evidence="1" type="ORF">COLO4_20761</name>
</gene>
<dbReference type="GO" id="GO:0019005">
    <property type="term" value="C:SCF ubiquitin ligase complex"/>
    <property type="evidence" value="ECO:0007669"/>
    <property type="project" value="TreeGrafter"/>
</dbReference>
<dbReference type="PANTHER" id="PTHR13318:SF106">
    <property type="entry name" value="F-BOX_LRR-REPEAT PROTEIN 2"/>
    <property type="match status" value="1"/>
</dbReference>
<comment type="caution">
    <text evidence="1">The sequence shown here is derived from an EMBL/GenBank/DDBJ whole genome shotgun (WGS) entry which is preliminary data.</text>
</comment>
<dbReference type="SUPFAM" id="SSF81383">
    <property type="entry name" value="F-box domain"/>
    <property type="match status" value="1"/>
</dbReference>
<proteinExistence type="predicted"/>
<dbReference type="Proteomes" id="UP000187203">
    <property type="component" value="Unassembled WGS sequence"/>
</dbReference>
<evidence type="ECO:0000313" key="2">
    <source>
        <dbReference type="Proteomes" id="UP000187203"/>
    </source>
</evidence>
<dbReference type="OrthoDB" id="6066220at2759"/>